<dbReference type="PANTHER" id="PTHR42830">
    <property type="entry name" value="OSMOTICALLY INDUCIBLE FAMILY PROTEIN"/>
    <property type="match status" value="1"/>
</dbReference>
<proteinExistence type="predicted"/>
<dbReference type="Gene3D" id="3.30.300.20">
    <property type="match status" value="1"/>
</dbReference>
<dbReference type="OrthoDB" id="9795405at2"/>
<dbReference type="SUPFAM" id="SSF82784">
    <property type="entry name" value="OsmC-like"/>
    <property type="match status" value="1"/>
</dbReference>
<keyword evidence="2" id="KW-1185">Reference proteome</keyword>
<dbReference type="InterPro" id="IPR052707">
    <property type="entry name" value="OsmC_Ohr_Peroxiredoxin"/>
</dbReference>
<sequence>MKGQHHYALTVQWTGNKGQGTKTYTAYDRSHTIQVPNKADILGSSDPAFRGDPTRHNPEELLVASLSTCHMLWFLHLCAQNGIVVTDYVDNAMGIMVETPDGGGHFTEVTLHPTVTVTEDAMIDRANDLHAQANKLCFIANSCNFPVHHQPKCRAATAEPSVN</sequence>
<dbReference type="PANTHER" id="PTHR42830:SF2">
    <property type="entry name" value="OSMC_OHR FAMILY PROTEIN"/>
    <property type="match status" value="1"/>
</dbReference>
<protein>
    <submittedName>
        <fullName evidence="1">OsmC family peroxiredoxin</fullName>
    </submittedName>
</protein>
<dbReference type="RefSeq" id="WP_119669273.1">
    <property type="nucleotide sequence ID" value="NZ_QXED01000005.1"/>
</dbReference>
<name>A0A418M6D4_9BACT</name>
<dbReference type="InterPro" id="IPR015946">
    <property type="entry name" value="KH_dom-like_a/b"/>
</dbReference>
<dbReference type="EMBL" id="QXED01000005">
    <property type="protein sequence ID" value="RIV21480.1"/>
    <property type="molecule type" value="Genomic_DNA"/>
</dbReference>
<organism evidence="1 2">
    <name type="scientific">Fibrisoma montanum</name>
    <dbReference type="NCBI Taxonomy" id="2305895"/>
    <lineage>
        <taxon>Bacteria</taxon>
        <taxon>Pseudomonadati</taxon>
        <taxon>Bacteroidota</taxon>
        <taxon>Cytophagia</taxon>
        <taxon>Cytophagales</taxon>
        <taxon>Spirosomataceae</taxon>
        <taxon>Fibrisoma</taxon>
    </lineage>
</organism>
<evidence type="ECO:0000313" key="2">
    <source>
        <dbReference type="Proteomes" id="UP000283523"/>
    </source>
</evidence>
<dbReference type="Proteomes" id="UP000283523">
    <property type="component" value="Unassembled WGS sequence"/>
</dbReference>
<evidence type="ECO:0000313" key="1">
    <source>
        <dbReference type="EMBL" id="RIV21480.1"/>
    </source>
</evidence>
<dbReference type="InterPro" id="IPR036102">
    <property type="entry name" value="OsmC/Ohrsf"/>
</dbReference>
<gene>
    <name evidence="1" type="ORF">DYU11_18940</name>
</gene>
<comment type="caution">
    <text evidence="1">The sequence shown here is derived from an EMBL/GenBank/DDBJ whole genome shotgun (WGS) entry which is preliminary data.</text>
</comment>
<dbReference type="Pfam" id="PF02566">
    <property type="entry name" value="OsmC"/>
    <property type="match status" value="1"/>
</dbReference>
<dbReference type="AlphaFoldDB" id="A0A418M6D4"/>
<reference evidence="1 2" key="1">
    <citation type="submission" date="2018-08" db="EMBL/GenBank/DDBJ databases">
        <title>Fibrisoma montanum sp. nov., isolated from Danxia mountain soil.</title>
        <authorList>
            <person name="Huang Y."/>
        </authorList>
    </citation>
    <scope>NUCLEOTIDE SEQUENCE [LARGE SCALE GENOMIC DNA]</scope>
    <source>
        <strain evidence="1 2">HYT19</strain>
    </source>
</reference>
<dbReference type="InterPro" id="IPR003718">
    <property type="entry name" value="OsmC/Ohr_fam"/>
</dbReference>
<accession>A0A418M6D4</accession>